<gene>
    <name evidence="12" type="ORF">IAA07_12620</name>
</gene>
<dbReference type="CDD" id="cd09019">
    <property type="entry name" value="galactose_mutarotase_like"/>
    <property type="match status" value="1"/>
</dbReference>
<evidence type="ECO:0000256" key="8">
    <source>
        <dbReference type="PIRNR" id="PIRNR005096"/>
    </source>
</evidence>
<evidence type="ECO:0000256" key="11">
    <source>
        <dbReference type="PIRSR" id="PIRSR005096-3"/>
    </source>
</evidence>
<keyword evidence="6 8" id="KW-0413">Isomerase</keyword>
<comment type="similarity">
    <text evidence="3 8">Belongs to the aldose epimerase family.</text>
</comment>
<evidence type="ECO:0000256" key="9">
    <source>
        <dbReference type="PIRSR" id="PIRSR005096-1"/>
    </source>
</evidence>
<evidence type="ECO:0000256" key="2">
    <source>
        <dbReference type="ARBA" id="ARBA00005028"/>
    </source>
</evidence>
<dbReference type="SUPFAM" id="SSF74650">
    <property type="entry name" value="Galactose mutarotase-like"/>
    <property type="match status" value="1"/>
</dbReference>
<dbReference type="AlphaFoldDB" id="A0A9D2HLA3"/>
<feature type="binding site" evidence="10">
    <location>
        <position position="252"/>
    </location>
    <ligand>
        <name>beta-D-galactose</name>
        <dbReference type="ChEBI" id="CHEBI:27667"/>
    </ligand>
</feature>
<keyword evidence="7 8" id="KW-0119">Carbohydrate metabolism</keyword>
<evidence type="ECO:0000313" key="13">
    <source>
        <dbReference type="Proteomes" id="UP000823900"/>
    </source>
</evidence>
<feature type="active site" description="Proton donor" evidence="9">
    <location>
        <position position="180"/>
    </location>
</feature>
<dbReference type="PROSITE" id="PS00545">
    <property type="entry name" value="ALDOSE_1_EPIMERASE"/>
    <property type="match status" value="1"/>
</dbReference>
<feature type="binding site" evidence="11">
    <location>
        <begin position="80"/>
        <end position="81"/>
    </location>
    <ligand>
        <name>beta-D-galactose</name>
        <dbReference type="ChEBI" id="CHEBI:27667"/>
    </ligand>
</feature>
<dbReference type="InterPro" id="IPR014718">
    <property type="entry name" value="GH-type_carb-bd"/>
</dbReference>
<reference evidence="12" key="1">
    <citation type="journal article" date="2021" name="PeerJ">
        <title>Extensive microbial diversity within the chicken gut microbiome revealed by metagenomics and culture.</title>
        <authorList>
            <person name="Gilroy R."/>
            <person name="Ravi A."/>
            <person name="Getino M."/>
            <person name="Pursley I."/>
            <person name="Horton D.L."/>
            <person name="Alikhan N.F."/>
            <person name="Baker D."/>
            <person name="Gharbi K."/>
            <person name="Hall N."/>
            <person name="Watson M."/>
            <person name="Adriaenssens E.M."/>
            <person name="Foster-Nyarko E."/>
            <person name="Jarju S."/>
            <person name="Secka A."/>
            <person name="Antonio M."/>
            <person name="Oren A."/>
            <person name="Chaudhuri R.R."/>
            <person name="La Ragione R."/>
            <person name="Hildebrand F."/>
            <person name="Pallen M.J."/>
        </authorList>
    </citation>
    <scope>NUCLEOTIDE SEQUENCE</scope>
    <source>
        <strain evidence="12">CHK178-16964</strain>
    </source>
</reference>
<dbReference type="GO" id="GO:0004034">
    <property type="term" value="F:aldose 1-epimerase activity"/>
    <property type="evidence" value="ECO:0007669"/>
    <property type="project" value="UniProtKB-EC"/>
</dbReference>
<sequence length="352" mass="39425">MPCTKSQFDKLPDGREIDKYTLVNSNGTEASFLNLGAVWNEMKVKDRDGKTRDVILGFDRAEPYLTDSAFFGAVVGRNANRIGGARFTLNGKEYRLGVNDNANNLHSGPDFYRNRIWQVRTEETAEGESLVFSLESPDMDQGFPGNAKIEVRYTLTDQDEVRIQYDMVCDQDTVANFTNHCYFNLAGQESGPAMSQEVWIDADYFTPTDEYSIPTGELASVKGTPMDLNQWKVIGEEIDCGYIQLSQAGGYDHNWALKESGGASRLVAKARDKESGIGLEVYTDLPGVQFYTGNYIVPGTVGKGGAVYEKRQGYCFETQYFPNAVNEKNFQSPIVKAGERYHTETIYRFVTE</sequence>
<feature type="active site" description="Proton acceptor" evidence="9">
    <location>
        <position position="317"/>
    </location>
</feature>
<accession>A0A9D2HLA3</accession>
<dbReference type="PANTHER" id="PTHR10091">
    <property type="entry name" value="ALDOSE-1-EPIMERASE"/>
    <property type="match status" value="1"/>
</dbReference>
<dbReference type="Proteomes" id="UP000823900">
    <property type="component" value="Unassembled WGS sequence"/>
</dbReference>
<dbReference type="PANTHER" id="PTHR10091:SF0">
    <property type="entry name" value="GALACTOSE MUTAROTASE"/>
    <property type="match status" value="1"/>
</dbReference>
<evidence type="ECO:0000256" key="1">
    <source>
        <dbReference type="ARBA" id="ARBA00001614"/>
    </source>
</evidence>
<evidence type="ECO:0000256" key="7">
    <source>
        <dbReference type="ARBA" id="ARBA00023277"/>
    </source>
</evidence>
<evidence type="ECO:0000256" key="10">
    <source>
        <dbReference type="PIRSR" id="PIRSR005096-2"/>
    </source>
</evidence>
<dbReference type="InterPro" id="IPR047215">
    <property type="entry name" value="Galactose_mutarotase-like"/>
</dbReference>
<dbReference type="Pfam" id="PF01263">
    <property type="entry name" value="Aldose_epim"/>
    <property type="match status" value="1"/>
</dbReference>
<comment type="caution">
    <text evidence="12">The sequence shown here is derived from an EMBL/GenBank/DDBJ whole genome shotgun (WGS) entry which is preliminary data.</text>
</comment>
<dbReference type="InterPro" id="IPR011013">
    <property type="entry name" value="Gal_mutarotase_sf_dom"/>
</dbReference>
<feature type="binding site" evidence="11">
    <location>
        <begin position="180"/>
        <end position="182"/>
    </location>
    <ligand>
        <name>beta-D-galactose</name>
        <dbReference type="ChEBI" id="CHEBI:27667"/>
    </ligand>
</feature>
<evidence type="ECO:0000256" key="6">
    <source>
        <dbReference type="ARBA" id="ARBA00023235"/>
    </source>
</evidence>
<reference evidence="12" key="2">
    <citation type="submission" date="2021-04" db="EMBL/GenBank/DDBJ databases">
        <authorList>
            <person name="Gilroy R."/>
        </authorList>
    </citation>
    <scope>NUCLEOTIDE SEQUENCE</scope>
    <source>
        <strain evidence="12">CHK178-16964</strain>
    </source>
</reference>
<dbReference type="GO" id="GO:0006006">
    <property type="term" value="P:glucose metabolic process"/>
    <property type="evidence" value="ECO:0007669"/>
    <property type="project" value="TreeGrafter"/>
</dbReference>
<dbReference type="InterPro" id="IPR018052">
    <property type="entry name" value="Ald1_epimerase_CS"/>
</dbReference>
<dbReference type="InterPro" id="IPR008183">
    <property type="entry name" value="Aldose_1/G6P_1-epimerase"/>
</dbReference>
<evidence type="ECO:0000256" key="4">
    <source>
        <dbReference type="ARBA" id="ARBA00013185"/>
    </source>
</evidence>
<dbReference type="GO" id="GO:0033499">
    <property type="term" value="P:galactose catabolic process via UDP-galactose, Leloir pathway"/>
    <property type="evidence" value="ECO:0007669"/>
    <property type="project" value="TreeGrafter"/>
</dbReference>
<dbReference type="InterPro" id="IPR015443">
    <property type="entry name" value="Aldose_1-epimerase"/>
</dbReference>
<dbReference type="EC" id="5.1.3.3" evidence="4 8"/>
<evidence type="ECO:0000256" key="5">
    <source>
        <dbReference type="ARBA" id="ARBA00014165"/>
    </source>
</evidence>
<dbReference type="Gene3D" id="2.70.98.10">
    <property type="match status" value="1"/>
</dbReference>
<dbReference type="EMBL" id="DWZA01000104">
    <property type="protein sequence ID" value="HJA72393.1"/>
    <property type="molecule type" value="Genomic_DNA"/>
</dbReference>
<comment type="catalytic activity">
    <reaction evidence="1 8">
        <text>alpha-D-glucose = beta-D-glucose</text>
        <dbReference type="Rhea" id="RHEA:10264"/>
        <dbReference type="ChEBI" id="CHEBI:15903"/>
        <dbReference type="ChEBI" id="CHEBI:17925"/>
        <dbReference type="EC" id="5.1.3.3"/>
    </reaction>
</comment>
<evidence type="ECO:0000256" key="3">
    <source>
        <dbReference type="ARBA" id="ARBA00006206"/>
    </source>
</evidence>
<protein>
    <recommendedName>
        <fullName evidence="5 8">Aldose 1-epimerase</fullName>
        <ecNumber evidence="4 8">5.1.3.3</ecNumber>
    </recommendedName>
</protein>
<comment type="pathway">
    <text evidence="2 8">Carbohydrate metabolism; hexose metabolism.</text>
</comment>
<dbReference type="NCBIfam" id="NF008277">
    <property type="entry name" value="PRK11055.1"/>
    <property type="match status" value="1"/>
</dbReference>
<organism evidence="12 13">
    <name type="scientific">Candidatus Lachnoclostridium stercoravium</name>
    <dbReference type="NCBI Taxonomy" id="2838633"/>
    <lineage>
        <taxon>Bacteria</taxon>
        <taxon>Bacillati</taxon>
        <taxon>Bacillota</taxon>
        <taxon>Clostridia</taxon>
        <taxon>Lachnospirales</taxon>
        <taxon>Lachnospiraceae</taxon>
    </lineage>
</organism>
<dbReference type="GO" id="GO:0030246">
    <property type="term" value="F:carbohydrate binding"/>
    <property type="evidence" value="ECO:0007669"/>
    <property type="project" value="InterPro"/>
</dbReference>
<name>A0A9D2HLA3_9FIRM</name>
<evidence type="ECO:0000313" key="12">
    <source>
        <dbReference type="EMBL" id="HJA72393.1"/>
    </source>
</evidence>
<proteinExistence type="inferred from homology"/>
<dbReference type="PIRSF" id="PIRSF005096">
    <property type="entry name" value="GALM"/>
    <property type="match status" value="1"/>
</dbReference>